<gene>
    <name evidence="2" type="ORF">K3G22_10970</name>
</gene>
<dbReference type="EMBL" id="CP080635">
    <property type="protein sequence ID" value="QYX71326.1"/>
    <property type="molecule type" value="Genomic_DNA"/>
</dbReference>
<dbReference type="Proteomes" id="UP000827084">
    <property type="component" value="Chromosome"/>
</dbReference>
<keyword evidence="1" id="KW-0472">Membrane</keyword>
<reference evidence="2 3" key="1">
    <citation type="submission" date="2021-08" db="EMBL/GenBank/DDBJ databases">
        <title>Shewanella putrefaciens YZ-J, complete genome.</title>
        <authorList>
            <person name="Yi Z."/>
        </authorList>
    </citation>
    <scope>NUCLEOTIDE SEQUENCE [LARGE SCALE GENOMIC DNA]</scope>
    <source>
        <strain evidence="2 3">YZ-J</strain>
    </source>
</reference>
<name>A0ABX8X803_SHEPU</name>
<feature type="transmembrane region" description="Helical" evidence="1">
    <location>
        <begin position="44"/>
        <end position="66"/>
    </location>
</feature>
<keyword evidence="1" id="KW-1133">Transmembrane helix</keyword>
<proteinExistence type="predicted"/>
<evidence type="ECO:0000256" key="1">
    <source>
        <dbReference type="SAM" id="Phobius"/>
    </source>
</evidence>
<evidence type="ECO:0000313" key="3">
    <source>
        <dbReference type="Proteomes" id="UP000827084"/>
    </source>
</evidence>
<feature type="transmembrane region" description="Helical" evidence="1">
    <location>
        <begin position="78"/>
        <end position="104"/>
    </location>
</feature>
<evidence type="ECO:0000313" key="2">
    <source>
        <dbReference type="EMBL" id="QYX71326.1"/>
    </source>
</evidence>
<dbReference type="GeneID" id="67443788"/>
<protein>
    <recommendedName>
        <fullName evidence="4">Inner membrane protein</fullName>
    </recommendedName>
</protein>
<organism evidence="2 3">
    <name type="scientific">Shewanella putrefaciens</name>
    <name type="common">Pseudomonas putrefaciens</name>
    <dbReference type="NCBI Taxonomy" id="24"/>
    <lineage>
        <taxon>Bacteria</taxon>
        <taxon>Pseudomonadati</taxon>
        <taxon>Pseudomonadota</taxon>
        <taxon>Gammaproteobacteria</taxon>
        <taxon>Alteromonadales</taxon>
        <taxon>Shewanellaceae</taxon>
        <taxon>Shewanella</taxon>
    </lineage>
</organism>
<feature type="transmembrane region" description="Helical" evidence="1">
    <location>
        <begin position="6"/>
        <end position="23"/>
    </location>
</feature>
<evidence type="ECO:0008006" key="4">
    <source>
        <dbReference type="Google" id="ProtNLM"/>
    </source>
</evidence>
<accession>A0ABX8X803</accession>
<keyword evidence="1" id="KW-0812">Transmembrane</keyword>
<dbReference type="RefSeq" id="WP_011789088.1">
    <property type="nucleotide sequence ID" value="NZ_BMPK01000005.1"/>
</dbReference>
<sequence length="119" mass="13774">MWWRSIWIIVAYWLLSAHFLRYDQLYLAGAFALAPLGIYLKHSLIIRLLQVILFVSIFSVWGVTAIDAIQIRMAHGTPWIRLAVIMGAVMLFTFGAIFCFNGILRLRRQKSYWGTSSIH</sequence>
<keyword evidence="3" id="KW-1185">Reference proteome</keyword>